<dbReference type="RefSeq" id="WP_007573723.1">
    <property type="nucleotide sequence ID" value="NZ_BPTS01000001.1"/>
</dbReference>
<dbReference type="EMBL" id="GL945017">
    <property type="protein sequence ID" value="EGN56553.1"/>
    <property type="molecule type" value="Genomic_DNA"/>
</dbReference>
<dbReference type="STRING" id="688246.Premu_1113"/>
<dbReference type="OrthoDB" id="9806579at2"/>
<dbReference type="SUPFAM" id="SSF56322">
    <property type="entry name" value="ADC synthase"/>
    <property type="match status" value="1"/>
</dbReference>
<accession>F8N8I6</accession>
<gene>
    <name evidence="2" type="ORF">Premu_1113</name>
</gene>
<organism evidence="2 3">
    <name type="scientific">Hallella multisaccharivorax DSM 17128</name>
    <dbReference type="NCBI Taxonomy" id="688246"/>
    <lineage>
        <taxon>Bacteria</taxon>
        <taxon>Pseudomonadati</taxon>
        <taxon>Bacteroidota</taxon>
        <taxon>Bacteroidia</taxon>
        <taxon>Bacteroidales</taxon>
        <taxon>Prevotellaceae</taxon>
        <taxon>Hallella</taxon>
    </lineage>
</organism>
<evidence type="ECO:0000313" key="3">
    <source>
        <dbReference type="Proteomes" id="UP000002772"/>
    </source>
</evidence>
<name>F8N8I6_9BACT</name>
<dbReference type="HOGENOM" id="CLU_006493_8_0_10"/>
<dbReference type="PANTHER" id="PTHR42839">
    <property type="entry name" value="ISOCHORISMATE SYNTHASE ENTC"/>
    <property type="match status" value="1"/>
</dbReference>
<dbReference type="InterPro" id="IPR005801">
    <property type="entry name" value="ADC_synthase"/>
</dbReference>
<evidence type="ECO:0000259" key="1">
    <source>
        <dbReference type="Pfam" id="PF00425"/>
    </source>
</evidence>
<feature type="domain" description="Chorismate-utilising enzyme C-terminal" evidence="1">
    <location>
        <begin position="79"/>
        <end position="275"/>
    </location>
</feature>
<feature type="domain" description="Chorismate-utilising enzyme C-terminal" evidence="1">
    <location>
        <begin position="298"/>
        <end position="340"/>
    </location>
</feature>
<proteinExistence type="predicted"/>
<sequence length="348" mass="38681">MDEVFYRLPETTAYHYLSGKAVKLDGIGDLQGRSGFVFAPFHADANSSIVLLSAVHPESAEVPTSAVSSAVAFSEESHREAYHEAFARLHGAIDDRDLGKVVLSRRADIEVASPVDACEVFFKACRLYPHQMIVLVSTELTGTWLMATPELLLERKDNCWATMALAGTMTTPGPWSDKNLREQYIVTTYIRERLLRHSYMVRQIPPRTVMAARLYHLQTDFEFHLNDDADIVKVLADLFPTPAVCGMTKQRALEAILSEEGLDRKYYSGFCGLWNLPVDKTAAGEPGNSDGSGNACNTATALYVSLRCMEMDGMRLHLYAGGGLLDVSDEDTEWEETEKKLQTMKALL</sequence>
<dbReference type="eggNOG" id="COG1169">
    <property type="taxonomic scope" value="Bacteria"/>
</dbReference>
<dbReference type="Gene3D" id="3.60.120.10">
    <property type="entry name" value="Anthranilate synthase"/>
    <property type="match status" value="1"/>
</dbReference>
<reference evidence="3" key="1">
    <citation type="journal article" date="2011" name="Stand. Genomic Sci.">
        <title>Non-contiguous finished genome sequence of the opportunistic oral pathogen Prevotella multisaccharivorax type strain (PPPA20).</title>
        <authorList>
            <person name="Pati A."/>
            <person name="Gronow S."/>
            <person name="Lu M."/>
            <person name="Lapidus A."/>
            <person name="Nolan M."/>
            <person name="Lucas S."/>
            <person name="Hammon N."/>
            <person name="Deshpande S."/>
            <person name="Cheng J.F."/>
            <person name="Tapia R."/>
            <person name="Han C."/>
            <person name="Goodwin L."/>
            <person name="Pitluck S."/>
            <person name="Liolios K."/>
            <person name="Pagani I."/>
            <person name="Mavromatis K."/>
            <person name="Mikhailova N."/>
            <person name="Huntemann M."/>
            <person name="Chen A."/>
            <person name="Palaniappan K."/>
            <person name="Land M."/>
            <person name="Hauser L."/>
            <person name="Detter J.C."/>
            <person name="Brambilla E.M."/>
            <person name="Rohde M."/>
            <person name="Goker M."/>
            <person name="Woyke T."/>
            <person name="Bristow J."/>
            <person name="Eisen J.A."/>
            <person name="Markowitz V."/>
            <person name="Hugenholtz P."/>
            <person name="Kyrpides N.C."/>
            <person name="Klenk H.P."/>
            <person name="Ivanova N."/>
        </authorList>
    </citation>
    <scope>NUCLEOTIDE SEQUENCE [LARGE SCALE GENOMIC DNA]</scope>
    <source>
        <strain evidence="3">DSM 17128</strain>
    </source>
</reference>
<dbReference type="Pfam" id="PF00425">
    <property type="entry name" value="Chorismate_bind"/>
    <property type="match status" value="2"/>
</dbReference>
<dbReference type="AlphaFoldDB" id="F8N8I6"/>
<keyword evidence="3" id="KW-1185">Reference proteome</keyword>
<dbReference type="PANTHER" id="PTHR42839:SF2">
    <property type="entry name" value="ISOCHORISMATE SYNTHASE ENTC"/>
    <property type="match status" value="1"/>
</dbReference>
<evidence type="ECO:0000313" key="2">
    <source>
        <dbReference type="EMBL" id="EGN56553.1"/>
    </source>
</evidence>
<dbReference type="Proteomes" id="UP000002772">
    <property type="component" value="Unassembled WGS sequence"/>
</dbReference>
<dbReference type="InterPro" id="IPR015890">
    <property type="entry name" value="Chorismate_C"/>
</dbReference>
<protein>
    <submittedName>
        <fullName evidence="2">Chorismate binding domain-containing protein</fullName>
    </submittedName>
</protein>